<feature type="compositionally biased region" description="Polar residues" evidence="1">
    <location>
        <begin position="74"/>
        <end position="83"/>
    </location>
</feature>
<evidence type="ECO:0000313" key="3">
    <source>
        <dbReference type="Proteomes" id="UP001208570"/>
    </source>
</evidence>
<accession>A0AAD9MXA0</accession>
<proteinExistence type="predicted"/>
<name>A0AAD9MXA0_9ANNE</name>
<dbReference type="EMBL" id="JAODUP010000479">
    <property type="protein sequence ID" value="KAK2148855.1"/>
    <property type="molecule type" value="Genomic_DNA"/>
</dbReference>
<feature type="region of interest" description="Disordered" evidence="1">
    <location>
        <begin position="64"/>
        <end position="92"/>
    </location>
</feature>
<reference evidence="2" key="1">
    <citation type="journal article" date="2023" name="Mol. Biol. Evol.">
        <title>Third-Generation Sequencing Reveals the Adaptive Role of the Epigenome in Three Deep-Sea Polychaetes.</title>
        <authorList>
            <person name="Perez M."/>
            <person name="Aroh O."/>
            <person name="Sun Y."/>
            <person name="Lan Y."/>
            <person name="Juniper S.K."/>
            <person name="Young C.R."/>
            <person name="Angers B."/>
            <person name="Qian P.Y."/>
        </authorList>
    </citation>
    <scope>NUCLEOTIDE SEQUENCE</scope>
    <source>
        <strain evidence="2">P08H-3</strain>
    </source>
</reference>
<comment type="caution">
    <text evidence="2">The sequence shown here is derived from an EMBL/GenBank/DDBJ whole genome shotgun (WGS) entry which is preliminary data.</text>
</comment>
<feature type="compositionally biased region" description="Basic residues" evidence="1">
    <location>
        <begin position="64"/>
        <end position="73"/>
    </location>
</feature>
<evidence type="ECO:0000313" key="2">
    <source>
        <dbReference type="EMBL" id="KAK2148855.1"/>
    </source>
</evidence>
<organism evidence="2 3">
    <name type="scientific">Paralvinella palmiformis</name>
    <dbReference type="NCBI Taxonomy" id="53620"/>
    <lineage>
        <taxon>Eukaryota</taxon>
        <taxon>Metazoa</taxon>
        <taxon>Spiralia</taxon>
        <taxon>Lophotrochozoa</taxon>
        <taxon>Annelida</taxon>
        <taxon>Polychaeta</taxon>
        <taxon>Sedentaria</taxon>
        <taxon>Canalipalpata</taxon>
        <taxon>Terebellida</taxon>
        <taxon>Terebelliformia</taxon>
        <taxon>Alvinellidae</taxon>
        <taxon>Paralvinella</taxon>
    </lineage>
</organism>
<gene>
    <name evidence="2" type="ORF">LSH36_479g00035</name>
</gene>
<dbReference type="AlphaFoldDB" id="A0AAD9MXA0"/>
<dbReference type="Proteomes" id="UP001208570">
    <property type="component" value="Unassembled WGS sequence"/>
</dbReference>
<protein>
    <submittedName>
        <fullName evidence="2">Uncharacterized protein</fullName>
    </submittedName>
</protein>
<evidence type="ECO:0000256" key="1">
    <source>
        <dbReference type="SAM" id="MobiDB-lite"/>
    </source>
</evidence>
<sequence>MPGPKKLSNAEKQRLYRQCRDNDLEKCAEYLESKKNKYHDDIEIGKKSLKTLTDHEKRIQRKQWFRNQRHSRSNNKVAQSLTPPVSPDGNEVALSSRDVVSRMTTGVKNTITLHKVQMQRRLSDILLNLYRKFISENEAKISYSYFYILRPFWIVEPTELDRHTCQCKLHENFRFVCDKLKSLNIIATSKIVCSKDEKNCAYGVCNTCKGMKCPVNIPDDQQVSIQFTQWILKTYHESQQMILSH</sequence>
<keyword evidence="3" id="KW-1185">Reference proteome</keyword>